<evidence type="ECO:0000256" key="7">
    <source>
        <dbReference type="ARBA" id="ARBA00022962"/>
    </source>
</evidence>
<comment type="similarity">
    <text evidence="2">Belongs to the asparagine synthetase family.</text>
</comment>
<keyword evidence="13" id="KW-1185">Reference proteome</keyword>
<dbReference type="Gene3D" id="3.40.50.620">
    <property type="entry name" value="HUPs"/>
    <property type="match status" value="2"/>
</dbReference>
<dbReference type="AlphaFoldDB" id="A0AAW7ZIB1"/>
<evidence type="ECO:0000313" key="12">
    <source>
        <dbReference type="EMBL" id="MDO7788445.1"/>
    </source>
</evidence>
<feature type="binding site" evidence="9">
    <location>
        <position position="100"/>
    </location>
    <ligand>
        <name>L-glutamine</name>
        <dbReference type="ChEBI" id="CHEBI:58359"/>
    </ligand>
</feature>
<organism evidence="12 13">
    <name type="scientific">Desulforamulus aquiferis</name>
    <dbReference type="NCBI Taxonomy" id="1397668"/>
    <lineage>
        <taxon>Bacteria</taxon>
        <taxon>Bacillati</taxon>
        <taxon>Bacillota</taxon>
        <taxon>Clostridia</taxon>
        <taxon>Eubacteriales</taxon>
        <taxon>Peptococcaceae</taxon>
        <taxon>Desulforamulus</taxon>
    </lineage>
</organism>
<evidence type="ECO:0000256" key="3">
    <source>
        <dbReference type="ARBA" id="ARBA00012737"/>
    </source>
</evidence>
<dbReference type="InterPro" id="IPR006426">
    <property type="entry name" value="Asn_synth_AEB"/>
</dbReference>
<dbReference type="Gene3D" id="3.60.20.10">
    <property type="entry name" value="Glutamine Phosphoribosylpyrophosphate, subunit 1, domain 1"/>
    <property type="match status" value="1"/>
</dbReference>
<gene>
    <name evidence="12" type="ORF">P6N53_14550</name>
</gene>
<evidence type="ECO:0000256" key="9">
    <source>
        <dbReference type="PIRSR" id="PIRSR001589-2"/>
    </source>
</evidence>
<dbReference type="InterPro" id="IPR014729">
    <property type="entry name" value="Rossmann-like_a/b/a_fold"/>
</dbReference>
<evidence type="ECO:0000256" key="1">
    <source>
        <dbReference type="ARBA" id="ARBA00005187"/>
    </source>
</evidence>
<sequence length="647" mass="74393">MNAICGIYHRDGKPILTATSNEMMKALGIYRSDISGLWRKENIFLGCHTQYITPESVGEALPHYDHISGLTITASAIIDNRQDLCDRLLINGPYRSYIPDSLLILRAYIKWGYDCSKHLVGDYSFVIWDKKRQELFCSVDHTGTNTFYYFCSPNIFAFSTLLKPLFVLREITKEFNDTWIADFLATPSVMHQLDPELTVYKDIYLLPSGTNLIVRPDSTTKRVYWKVEQQSKLFLQTDNDYVEAFREIFCEAVRCRLRSSRPVGVMMSGGLDSTSVACMAAQLLAKSGLELQAYSALPIQEYRDNLPLGSLANEKPYIEAVREHMPNIVVKYIRSEDRHSLTNTDVLLAMLEQPYKIFENLFWLDNIVSIAKTNNIGVLLSGTSGNYTISWGYSLIYLITLLSSGHFNRFFDEIRFTVSRYKHPLKSSLVLLRLALLYVVKNNFSKNINYFFSRPHKTSPVNPTFAKCTNVFERLRNYDAISLNNLSSLEIRKKQLNPSYFTHLGVITTKQSLAYGLALRDPTMDKRVIEFCLSLPDDQCVRNGKERFLIRRAMKGHLPNKVLLNETVRGKQSADWVQRIQPSWTTLFTELGNIGAKEAEQKYLDVNKIQKKLKKYNVLHDNTLYDPNLQMLIRSLIFCRFLNIVKG</sequence>
<dbReference type="Pfam" id="PF13537">
    <property type="entry name" value="GATase_7"/>
    <property type="match status" value="1"/>
</dbReference>
<evidence type="ECO:0000256" key="6">
    <source>
        <dbReference type="ARBA" id="ARBA00022888"/>
    </source>
</evidence>
<evidence type="ECO:0000259" key="10">
    <source>
        <dbReference type="Pfam" id="PF00733"/>
    </source>
</evidence>
<evidence type="ECO:0000256" key="5">
    <source>
        <dbReference type="ARBA" id="ARBA00022840"/>
    </source>
</evidence>
<dbReference type="InterPro" id="IPR017932">
    <property type="entry name" value="GATase_2_dom"/>
</dbReference>
<comment type="caution">
    <text evidence="12">The sequence shown here is derived from an EMBL/GenBank/DDBJ whole genome shotgun (WGS) entry which is preliminary data.</text>
</comment>
<keyword evidence="6" id="KW-0028">Amino-acid biosynthesis</keyword>
<dbReference type="GO" id="GO:0004066">
    <property type="term" value="F:asparagine synthase (glutamine-hydrolyzing) activity"/>
    <property type="evidence" value="ECO:0007669"/>
    <property type="project" value="UniProtKB-EC"/>
</dbReference>
<dbReference type="InterPro" id="IPR029055">
    <property type="entry name" value="Ntn_hydrolases_N"/>
</dbReference>
<keyword evidence="7" id="KW-0315">Glutamine amidotransferase</keyword>
<dbReference type="GO" id="GO:0006529">
    <property type="term" value="P:asparagine biosynthetic process"/>
    <property type="evidence" value="ECO:0007669"/>
    <property type="project" value="UniProtKB-KW"/>
</dbReference>
<evidence type="ECO:0000256" key="8">
    <source>
        <dbReference type="ARBA" id="ARBA00048741"/>
    </source>
</evidence>
<dbReference type="PIRSF" id="PIRSF001589">
    <property type="entry name" value="Asn_synthetase_glu-h"/>
    <property type="match status" value="1"/>
</dbReference>
<evidence type="ECO:0000256" key="2">
    <source>
        <dbReference type="ARBA" id="ARBA00005752"/>
    </source>
</evidence>
<dbReference type="EMBL" id="JARPTC010000021">
    <property type="protein sequence ID" value="MDO7788445.1"/>
    <property type="molecule type" value="Genomic_DNA"/>
</dbReference>
<comment type="pathway">
    <text evidence="1">Amino-acid biosynthesis; L-asparagine biosynthesis; L-asparagine from L-aspartate (L-Gln route): step 1/1.</text>
</comment>
<dbReference type="InterPro" id="IPR033738">
    <property type="entry name" value="AsnB_N"/>
</dbReference>
<dbReference type="PANTHER" id="PTHR43284:SF1">
    <property type="entry name" value="ASPARAGINE SYNTHETASE"/>
    <property type="match status" value="1"/>
</dbReference>
<dbReference type="EC" id="6.3.5.4" evidence="3"/>
<reference evidence="12" key="1">
    <citation type="journal article" date="2023" name="J. Hazard. Mater.">
        <title>Anaerobic biodegradation of pyrene and benzo[a]pyrene by a new sulfate-reducing Desulforamulus aquiferis strain DSA.</title>
        <authorList>
            <person name="Zhang Z."/>
            <person name="Sun J."/>
            <person name="Gong X."/>
            <person name="Wang C."/>
            <person name="Wang H."/>
        </authorList>
    </citation>
    <scope>NUCLEOTIDE SEQUENCE</scope>
    <source>
        <strain evidence="12">DSA</strain>
    </source>
</reference>
<dbReference type="SUPFAM" id="SSF52402">
    <property type="entry name" value="Adenine nucleotide alpha hydrolases-like"/>
    <property type="match status" value="1"/>
</dbReference>
<proteinExistence type="inferred from homology"/>
<evidence type="ECO:0000313" key="13">
    <source>
        <dbReference type="Proteomes" id="UP001172911"/>
    </source>
</evidence>
<dbReference type="GO" id="GO:0005524">
    <property type="term" value="F:ATP binding"/>
    <property type="evidence" value="ECO:0007669"/>
    <property type="project" value="UniProtKB-KW"/>
</dbReference>
<dbReference type="Proteomes" id="UP001172911">
    <property type="component" value="Unassembled WGS sequence"/>
</dbReference>
<evidence type="ECO:0000256" key="4">
    <source>
        <dbReference type="ARBA" id="ARBA00022741"/>
    </source>
</evidence>
<reference evidence="12" key="2">
    <citation type="submission" date="2023-03" db="EMBL/GenBank/DDBJ databases">
        <authorList>
            <person name="Zhang Z."/>
        </authorList>
    </citation>
    <scope>NUCLEOTIDE SEQUENCE</scope>
    <source>
        <strain evidence="12">DSA</strain>
    </source>
</reference>
<dbReference type="InterPro" id="IPR051786">
    <property type="entry name" value="ASN_synthetase/amidase"/>
</dbReference>
<keyword evidence="6" id="KW-0061">Asparagine biosynthesis</keyword>
<keyword evidence="5 9" id="KW-0067">ATP-binding</keyword>
<feature type="domain" description="Asparagine synthetase" evidence="10">
    <location>
        <begin position="245"/>
        <end position="616"/>
    </location>
</feature>
<dbReference type="InterPro" id="IPR001962">
    <property type="entry name" value="Asn_synthase"/>
</dbReference>
<protein>
    <recommendedName>
        <fullName evidence="3">asparagine synthase (glutamine-hydrolyzing)</fullName>
        <ecNumber evidence="3">6.3.5.4</ecNumber>
    </recommendedName>
</protein>
<dbReference type="RefSeq" id="WP_304544389.1">
    <property type="nucleotide sequence ID" value="NZ_JARPTC010000021.1"/>
</dbReference>
<dbReference type="CDD" id="cd00712">
    <property type="entry name" value="AsnB"/>
    <property type="match status" value="1"/>
</dbReference>
<dbReference type="PANTHER" id="PTHR43284">
    <property type="entry name" value="ASPARAGINE SYNTHETASE (GLUTAMINE-HYDROLYZING)"/>
    <property type="match status" value="1"/>
</dbReference>
<dbReference type="Pfam" id="PF00733">
    <property type="entry name" value="Asn_synthase"/>
    <property type="match status" value="1"/>
</dbReference>
<comment type="catalytic activity">
    <reaction evidence="8">
        <text>L-aspartate + L-glutamine + ATP + H2O = L-asparagine + L-glutamate + AMP + diphosphate + H(+)</text>
        <dbReference type="Rhea" id="RHEA:12228"/>
        <dbReference type="ChEBI" id="CHEBI:15377"/>
        <dbReference type="ChEBI" id="CHEBI:15378"/>
        <dbReference type="ChEBI" id="CHEBI:29985"/>
        <dbReference type="ChEBI" id="CHEBI:29991"/>
        <dbReference type="ChEBI" id="CHEBI:30616"/>
        <dbReference type="ChEBI" id="CHEBI:33019"/>
        <dbReference type="ChEBI" id="CHEBI:58048"/>
        <dbReference type="ChEBI" id="CHEBI:58359"/>
        <dbReference type="ChEBI" id="CHEBI:456215"/>
        <dbReference type="EC" id="6.3.5.4"/>
    </reaction>
</comment>
<name>A0AAW7ZIB1_9FIRM</name>
<keyword evidence="4 9" id="KW-0547">Nucleotide-binding</keyword>
<evidence type="ECO:0000259" key="11">
    <source>
        <dbReference type="Pfam" id="PF13537"/>
    </source>
</evidence>
<accession>A0AAW7ZIB1</accession>
<feature type="domain" description="Glutamine amidotransferase type-2" evidence="11">
    <location>
        <begin position="66"/>
        <end position="165"/>
    </location>
</feature>
<dbReference type="SUPFAM" id="SSF56235">
    <property type="entry name" value="N-terminal nucleophile aminohydrolases (Ntn hydrolases)"/>
    <property type="match status" value="1"/>
</dbReference>